<dbReference type="Gene3D" id="3.40.50.150">
    <property type="entry name" value="Vaccinia Virus protein VP39"/>
    <property type="match status" value="1"/>
</dbReference>
<gene>
    <name evidence="2" type="ORF">ACIBG2_38465</name>
</gene>
<protein>
    <submittedName>
        <fullName evidence="2">SAM-dependent methyltransferase</fullName>
        <ecNumber evidence="2">2.1.1.-</ecNumber>
    </submittedName>
</protein>
<dbReference type="InterPro" id="IPR029063">
    <property type="entry name" value="SAM-dependent_MTases_sf"/>
</dbReference>
<dbReference type="Pfam" id="PF13847">
    <property type="entry name" value="Methyltransf_31"/>
    <property type="match status" value="1"/>
</dbReference>
<dbReference type="GO" id="GO:0008168">
    <property type="term" value="F:methyltransferase activity"/>
    <property type="evidence" value="ECO:0007669"/>
    <property type="project" value="UniProtKB-KW"/>
</dbReference>
<keyword evidence="2" id="KW-0808">Transferase</keyword>
<sequence length="194" mass="19582">MAIPVRLTWAVDVLDVRAGERILEIGCGRGVAAQLVCERGGVLTGLDRSATAIRAAEERNAAHVAAGRAVFRLGSLEDGLGGPAEAAPAGGFGQGGFGQGGFGQGSYGQGGFGQSGYDKVFAVNVNLFWTRSPAGELASIRGALAAGGALYVFYEPPGRTDELAAKVGGALEAGGFAVETLRAEPDLLCVKGTG</sequence>
<dbReference type="GO" id="GO:0032259">
    <property type="term" value="P:methylation"/>
    <property type="evidence" value="ECO:0007669"/>
    <property type="project" value="UniProtKB-KW"/>
</dbReference>
<proteinExistence type="predicted"/>
<keyword evidence="2" id="KW-0489">Methyltransferase</keyword>
<feature type="domain" description="Methyltransferase" evidence="1">
    <location>
        <begin position="18"/>
        <end position="78"/>
    </location>
</feature>
<dbReference type="Proteomes" id="UP001612741">
    <property type="component" value="Unassembled WGS sequence"/>
</dbReference>
<dbReference type="InterPro" id="IPR025714">
    <property type="entry name" value="Methyltranfer_dom"/>
</dbReference>
<name>A0ABW7Z558_9ACTN</name>
<dbReference type="RefSeq" id="WP_397089107.1">
    <property type="nucleotide sequence ID" value="NZ_JBITGY010000011.1"/>
</dbReference>
<evidence type="ECO:0000259" key="1">
    <source>
        <dbReference type="Pfam" id="PF13847"/>
    </source>
</evidence>
<reference evidence="2 3" key="1">
    <citation type="submission" date="2024-10" db="EMBL/GenBank/DDBJ databases">
        <title>The Natural Products Discovery Center: Release of the First 8490 Sequenced Strains for Exploring Actinobacteria Biosynthetic Diversity.</title>
        <authorList>
            <person name="Kalkreuter E."/>
            <person name="Kautsar S.A."/>
            <person name="Yang D."/>
            <person name="Bader C.D."/>
            <person name="Teijaro C.N."/>
            <person name="Fluegel L."/>
            <person name="Davis C.M."/>
            <person name="Simpson J.R."/>
            <person name="Lauterbach L."/>
            <person name="Steele A.D."/>
            <person name="Gui C."/>
            <person name="Meng S."/>
            <person name="Li G."/>
            <person name="Viehrig K."/>
            <person name="Ye F."/>
            <person name="Su P."/>
            <person name="Kiefer A.F."/>
            <person name="Nichols A."/>
            <person name="Cepeda A.J."/>
            <person name="Yan W."/>
            <person name="Fan B."/>
            <person name="Jiang Y."/>
            <person name="Adhikari A."/>
            <person name="Zheng C.-J."/>
            <person name="Schuster L."/>
            <person name="Cowan T.M."/>
            <person name="Smanski M.J."/>
            <person name="Chevrette M.G."/>
            <person name="De Carvalho L.P.S."/>
            <person name="Shen B."/>
        </authorList>
    </citation>
    <scope>NUCLEOTIDE SEQUENCE [LARGE SCALE GENOMIC DNA]</scope>
    <source>
        <strain evidence="2 3">NPDC050545</strain>
    </source>
</reference>
<comment type="caution">
    <text evidence="2">The sequence shown here is derived from an EMBL/GenBank/DDBJ whole genome shotgun (WGS) entry which is preliminary data.</text>
</comment>
<dbReference type="SUPFAM" id="SSF53335">
    <property type="entry name" value="S-adenosyl-L-methionine-dependent methyltransferases"/>
    <property type="match status" value="1"/>
</dbReference>
<organism evidence="2 3">
    <name type="scientific">Nonomuraea typhae</name>
    <dbReference type="NCBI Taxonomy" id="2603600"/>
    <lineage>
        <taxon>Bacteria</taxon>
        <taxon>Bacillati</taxon>
        <taxon>Actinomycetota</taxon>
        <taxon>Actinomycetes</taxon>
        <taxon>Streptosporangiales</taxon>
        <taxon>Streptosporangiaceae</taxon>
        <taxon>Nonomuraea</taxon>
    </lineage>
</organism>
<evidence type="ECO:0000313" key="2">
    <source>
        <dbReference type="EMBL" id="MFI6503320.1"/>
    </source>
</evidence>
<dbReference type="EC" id="2.1.1.-" evidence="2"/>
<evidence type="ECO:0000313" key="3">
    <source>
        <dbReference type="Proteomes" id="UP001612741"/>
    </source>
</evidence>
<accession>A0ABW7Z558</accession>
<dbReference type="EMBL" id="JBITGY010000011">
    <property type="protein sequence ID" value="MFI6503320.1"/>
    <property type="molecule type" value="Genomic_DNA"/>
</dbReference>
<keyword evidence="3" id="KW-1185">Reference proteome</keyword>